<dbReference type="InterPro" id="IPR000831">
    <property type="entry name" value="Trp_repress"/>
</dbReference>
<dbReference type="PIRSF" id="PIRSF012508">
    <property type="entry name" value="YerC"/>
    <property type="match status" value="1"/>
</dbReference>
<protein>
    <submittedName>
        <fullName evidence="1">TrpR</fullName>
    </submittedName>
</protein>
<dbReference type="InterPro" id="IPR010921">
    <property type="entry name" value="Trp_repressor/repl_initiator"/>
</dbReference>
<dbReference type="PANTHER" id="PTHR40080">
    <property type="entry name" value="LMO1763 PROTEIN"/>
    <property type="match status" value="1"/>
</dbReference>
<evidence type="ECO:0000313" key="1">
    <source>
        <dbReference type="EMBL" id="KOE98421.1"/>
    </source>
</evidence>
<dbReference type="Pfam" id="PF01371">
    <property type="entry name" value="Trp_repressor"/>
    <property type="match status" value="1"/>
</dbReference>
<dbReference type="InterPro" id="IPR038116">
    <property type="entry name" value="TrpR-like_sf"/>
</dbReference>
<accession>A0A0L8A854</accession>
<dbReference type="Proteomes" id="UP000036890">
    <property type="component" value="Unassembled WGS sequence"/>
</dbReference>
<comment type="caution">
    <text evidence="1">The sequence shown here is derived from an EMBL/GenBank/DDBJ whole genome shotgun (WGS) entry which is preliminary data.</text>
</comment>
<dbReference type="Gene3D" id="1.10.1270.10">
    <property type="entry name" value="TrpR-like"/>
    <property type="match status" value="1"/>
</dbReference>
<dbReference type="SUPFAM" id="SSF48295">
    <property type="entry name" value="TrpR-like"/>
    <property type="match status" value="1"/>
</dbReference>
<dbReference type="GO" id="GO:0003700">
    <property type="term" value="F:DNA-binding transcription factor activity"/>
    <property type="evidence" value="ECO:0007669"/>
    <property type="project" value="InterPro"/>
</dbReference>
<evidence type="ECO:0000313" key="2">
    <source>
        <dbReference type="Proteomes" id="UP000036890"/>
    </source>
</evidence>
<gene>
    <name evidence="1" type="ORF">W7K_15155</name>
</gene>
<dbReference type="AlphaFoldDB" id="A0A0L8A854"/>
<sequence>MHGNDPVKARPDIAAKDPKADLQALARAFATLREPEQVEAFLRDLCTPAELEAMADRWKVVPLLQQGVPYREIHERTGVSVTTTGRVARTLEHGHRGYAAAIDRLASR</sequence>
<dbReference type="EMBL" id="AJLO02000029">
    <property type="protein sequence ID" value="KOE98421.1"/>
    <property type="molecule type" value="Genomic_DNA"/>
</dbReference>
<proteinExistence type="predicted"/>
<name>A0A0L8A854_9GAMM</name>
<organism evidence="1 2">
    <name type="scientific">Stenotrophomonas geniculata N1</name>
    <dbReference type="NCBI Taxonomy" id="1167641"/>
    <lineage>
        <taxon>Bacteria</taxon>
        <taxon>Pseudomonadati</taxon>
        <taxon>Pseudomonadota</taxon>
        <taxon>Gammaproteobacteria</taxon>
        <taxon>Lysobacterales</taxon>
        <taxon>Lysobacteraceae</taxon>
        <taxon>Stenotrophomonas</taxon>
    </lineage>
</organism>
<dbReference type="NCBIfam" id="TIGR02531">
    <property type="entry name" value="yecD_yerC"/>
    <property type="match status" value="1"/>
</dbReference>
<dbReference type="PANTHER" id="PTHR40080:SF1">
    <property type="entry name" value="TRPR-LIKE PROTEIN YERC_YECD"/>
    <property type="match status" value="1"/>
</dbReference>
<dbReference type="InterPro" id="IPR013368">
    <property type="entry name" value="YecD_YerC"/>
</dbReference>
<dbReference type="GO" id="GO:0043565">
    <property type="term" value="F:sequence-specific DNA binding"/>
    <property type="evidence" value="ECO:0007669"/>
    <property type="project" value="InterPro"/>
</dbReference>
<reference evidence="1 2" key="1">
    <citation type="journal article" date="2012" name="J. Bacteriol.">
        <title>Genome sequence of a novel nicotine-degrading strain, Pseudomonas geniculata N1.</title>
        <authorList>
            <person name="Tang H."/>
            <person name="Yu H."/>
            <person name="Tai C."/>
            <person name="Huang K."/>
            <person name="Liu Y."/>
            <person name="Wang L."/>
            <person name="Yao Y."/>
            <person name="Wu G."/>
            <person name="Xu P."/>
        </authorList>
    </citation>
    <scope>NUCLEOTIDE SEQUENCE [LARGE SCALE GENOMIC DNA]</scope>
    <source>
        <strain evidence="1 2">N1</strain>
    </source>
</reference>